<evidence type="ECO:0000256" key="1">
    <source>
        <dbReference type="SAM" id="MobiDB-lite"/>
    </source>
</evidence>
<protein>
    <submittedName>
        <fullName evidence="2 3">Membrane protein</fullName>
    </submittedName>
</protein>
<reference evidence="3" key="2">
    <citation type="submission" date="2020-05" db="UniProtKB">
        <authorList>
            <consortium name="EnsemblMetazoa"/>
        </authorList>
    </citation>
    <scope>IDENTIFICATION</scope>
</reference>
<dbReference type="Proteomes" id="UP000030765">
    <property type="component" value="Unassembled WGS sequence"/>
</dbReference>
<proteinExistence type="predicted"/>
<dbReference type="AlphaFoldDB" id="A0A084VR44"/>
<accession>A0A084VR44</accession>
<dbReference type="EMBL" id="ATLV01015458">
    <property type="status" value="NOT_ANNOTATED_CDS"/>
    <property type="molecule type" value="Genomic_DNA"/>
</dbReference>
<dbReference type="EnsemblMetazoa" id="ASIC007944-RA">
    <property type="protein sequence ID" value="ASIC007944-PA"/>
    <property type="gene ID" value="ASIC007944"/>
</dbReference>
<evidence type="ECO:0000313" key="3">
    <source>
        <dbReference type="EnsemblMetazoa" id="ASIC007944-PA"/>
    </source>
</evidence>
<sequence length="72" mass="7952">MYSDPIQPGNIFFGAHSLATGGVLLLNTTHRPPTSTLGWKDPPPWNRVHVHDRKSQQDTAYGACRAIDVRSP</sequence>
<evidence type="ECO:0000313" key="2">
    <source>
        <dbReference type="EMBL" id="KFB40438.1"/>
    </source>
</evidence>
<feature type="region of interest" description="Disordered" evidence="1">
    <location>
        <begin position="33"/>
        <end position="72"/>
    </location>
</feature>
<reference evidence="2 4" key="1">
    <citation type="journal article" date="2014" name="BMC Genomics">
        <title>Genome sequence of Anopheles sinensis provides insight into genetics basis of mosquito competence for malaria parasites.</title>
        <authorList>
            <person name="Zhou D."/>
            <person name="Zhang D."/>
            <person name="Ding G."/>
            <person name="Shi L."/>
            <person name="Hou Q."/>
            <person name="Ye Y."/>
            <person name="Xu Y."/>
            <person name="Zhou H."/>
            <person name="Xiong C."/>
            <person name="Li S."/>
            <person name="Yu J."/>
            <person name="Hong S."/>
            <person name="Yu X."/>
            <person name="Zou P."/>
            <person name="Chen C."/>
            <person name="Chang X."/>
            <person name="Wang W."/>
            <person name="Lv Y."/>
            <person name="Sun Y."/>
            <person name="Ma L."/>
            <person name="Shen B."/>
            <person name="Zhu C."/>
        </authorList>
    </citation>
    <scope>NUCLEOTIDE SEQUENCE [LARGE SCALE GENOMIC DNA]</scope>
</reference>
<evidence type="ECO:0000313" key="4">
    <source>
        <dbReference type="Proteomes" id="UP000030765"/>
    </source>
</evidence>
<name>A0A084VR44_ANOSI</name>
<organism evidence="2">
    <name type="scientific">Anopheles sinensis</name>
    <name type="common">Mosquito</name>
    <dbReference type="NCBI Taxonomy" id="74873"/>
    <lineage>
        <taxon>Eukaryota</taxon>
        <taxon>Metazoa</taxon>
        <taxon>Ecdysozoa</taxon>
        <taxon>Arthropoda</taxon>
        <taxon>Hexapoda</taxon>
        <taxon>Insecta</taxon>
        <taxon>Pterygota</taxon>
        <taxon>Neoptera</taxon>
        <taxon>Endopterygota</taxon>
        <taxon>Diptera</taxon>
        <taxon>Nematocera</taxon>
        <taxon>Culicoidea</taxon>
        <taxon>Culicidae</taxon>
        <taxon>Anophelinae</taxon>
        <taxon>Anopheles</taxon>
    </lineage>
</organism>
<dbReference type="VEuPathDB" id="VectorBase:ASIC007944"/>
<dbReference type="EMBL" id="KE525014">
    <property type="protein sequence ID" value="KFB40438.1"/>
    <property type="molecule type" value="Genomic_DNA"/>
</dbReference>
<keyword evidence="4" id="KW-1185">Reference proteome</keyword>
<gene>
    <name evidence="2" type="ORF">ZHAS_00007944</name>
</gene>